<proteinExistence type="predicted"/>
<evidence type="ECO:0000313" key="2">
    <source>
        <dbReference type="Proteomes" id="UP000749559"/>
    </source>
</evidence>
<dbReference type="EMBL" id="CAIIXF020000012">
    <property type="protein sequence ID" value="CAH1801497.1"/>
    <property type="molecule type" value="Genomic_DNA"/>
</dbReference>
<gene>
    <name evidence="1" type="ORF">OFUS_LOCUS25284</name>
</gene>
<dbReference type="AlphaFoldDB" id="A0A8S4Q5J5"/>
<name>A0A8S4Q5J5_OWEFU</name>
<accession>A0A8S4Q5J5</accession>
<keyword evidence="2" id="KW-1185">Reference proteome</keyword>
<sequence length="351" mass="40119">LAFLWNDILSGIYWFLRINKEDVKTRKNDNIAGNTIMKITTRSWINLTVTSTLLNLLFVVEQVYSNDDKNGCPGYVGYEGKLKSEAGVRFSIMIDNSFKCSGEVVAWQYYRCTAQDSIYVTTWTPSVDDARVFTLKTITELPPAPLGKYTTVKLDAPLQVEKDDVIGLAYKMGTKNGGLTWEQEKDDVNDRILDTNEYYKTHSSTKVFLDTVTIGDDVNVKTQLSKRPSLMNFSIRAVMSYGRSWRLNCGKVYNNEIIGPNKNELQMRKLEEYGDNWIMSFGTPKLSEYKTTKLISCIAKCIAKPECMSINFNKQYMGGQCNLYQLHKPRAPIHLYRATDKGWTMYSCIPK</sequence>
<evidence type="ECO:0000313" key="1">
    <source>
        <dbReference type="EMBL" id="CAH1801497.1"/>
    </source>
</evidence>
<organism evidence="1 2">
    <name type="scientific">Owenia fusiformis</name>
    <name type="common">Polychaete worm</name>
    <dbReference type="NCBI Taxonomy" id="6347"/>
    <lineage>
        <taxon>Eukaryota</taxon>
        <taxon>Metazoa</taxon>
        <taxon>Spiralia</taxon>
        <taxon>Lophotrochozoa</taxon>
        <taxon>Annelida</taxon>
        <taxon>Polychaeta</taxon>
        <taxon>Sedentaria</taxon>
        <taxon>Canalipalpata</taxon>
        <taxon>Sabellida</taxon>
        <taxon>Oweniida</taxon>
        <taxon>Oweniidae</taxon>
        <taxon>Owenia</taxon>
    </lineage>
</organism>
<protein>
    <submittedName>
        <fullName evidence="1">Uncharacterized protein</fullName>
    </submittedName>
</protein>
<dbReference type="Proteomes" id="UP000749559">
    <property type="component" value="Unassembled WGS sequence"/>
</dbReference>
<feature type="non-terminal residue" evidence="1">
    <location>
        <position position="1"/>
    </location>
</feature>
<reference evidence="1" key="1">
    <citation type="submission" date="2022-03" db="EMBL/GenBank/DDBJ databases">
        <authorList>
            <person name="Martin C."/>
        </authorList>
    </citation>
    <scope>NUCLEOTIDE SEQUENCE</scope>
</reference>
<comment type="caution">
    <text evidence="1">The sequence shown here is derived from an EMBL/GenBank/DDBJ whole genome shotgun (WGS) entry which is preliminary data.</text>
</comment>